<dbReference type="EMBL" id="FWWW01000047">
    <property type="protein sequence ID" value="SMB87009.1"/>
    <property type="molecule type" value="Genomic_DNA"/>
</dbReference>
<dbReference type="Pfam" id="PF12146">
    <property type="entry name" value="Hydrolase_4"/>
    <property type="match status" value="1"/>
</dbReference>
<keyword evidence="1" id="KW-0732">Signal</keyword>
<dbReference type="InterPro" id="IPR029058">
    <property type="entry name" value="AB_hydrolase_fold"/>
</dbReference>
<dbReference type="GO" id="GO:0052689">
    <property type="term" value="F:carboxylic ester hydrolase activity"/>
    <property type="evidence" value="ECO:0007669"/>
    <property type="project" value="TreeGrafter"/>
</dbReference>
<proteinExistence type="predicted"/>
<dbReference type="Gene3D" id="3.40.50.1820">
    <property type="entry name" value="alpha/beta hydrolase"/>
    <property type="match status" value="1"/>
</dbReference>
<feature type="domain" description="Serine aminopeptidase S33" evidence="2">
    <location>
        <begin position="190"/>
        <end position="327"/>
    </location>
</feature>
<reference evidence="3 4" key="1">
    <citation type="submission" date="2017-04" db="EMBL/GenBank/DDBJ databases">
        <authorList>
            <person name="Afonso C.L."/>
            <person name="Miller P.J."/>
            <person name="Scott M.A."/>
            <person name="Spackman E."/>
            <person name="Goraichik I."/>
            <person name="Dimitrov K.M."/>
            <person name="Suarez D.L."/>
            <person name="Swayne D.E."/>
        </authorList>
    </citation>
    <scope>NUCLEOTIDE SEQUENCE [LARGE SCALE GENOMIC DNA]</scope>
    <source>
        <strain evidence="3 4">DSM 11622</strain>
    </source>
</reference>
<dbReference type="SUPFAM" id="SSF53474">
    <property type="entry name" value="alpha/beta-Hydrolases"/>
    <property type="match status" value="1"/>
</dbReference>
<dbReference type="OrthoDB" id="9809549at2"/>
<keyword evidence="4" id="KW-1185">Reference proteome</keyword>
<dbReference type="STRING" id="645990.SAMN00120144_1463"/>
<evidence type="ECO:0000256" key="1">
    <source>
        <dbReference type="SAM" id="SignalP"/>
    </source>
</evidence>
<evidence type="ECO:0000313" key="4">
    <source>
        <dbReference type="Proteomes" id="UP000192266"/>
    </source>
</evidence>
<dbReference type="Proteomes" id="UP000192266">
    <property type="component" value="Unassembled WGS sequence"/>
</dbReference>
<evidence type="ECO:0000313" key="3">
    <source>
        <dbReference type="EMBL" id="SMB87009.1"/>
    </source>
</evidence>
<dbReference type="InterPro" id="IPR053145">
    <property type="entry name" value="AB_hydrolase_Est10"/>
</dbReference>
<evidence type="ECO:0000259" key="2">
    <source>
        <dbReference type="Pfam" id="PF12146"/>
    </source>
</evidence>
<sequence length="493" mass="53599">MKKSLFISLLACLLLWLPKISVAGEPTPLKGQWKGLLKVPGGSLELIITIMPLTNGSYYAALDVPKQRVNRMPVEVELKGNDLTLRMEQAGSSFVGKVGQGAATLTGTWKQPGLTAPLVLKQLVVSTPPVAKKARLTPPYREEDVTFLNTGAKLKLAGTLTIPAGPGPFPAVVLLSDTGPQDRDAGQQEYRMFGQLADYLTRRGIAVLRFDDRGVSKSGGDYRTATTTDLVGDAQAALTFLRSRNLIDPQHVGLLGHGEGANVALLAAADQHSKTPDFVVSLAGYGLAGRDVLLRQQVEIMRLIGSDAQQVQAAVELHNRMVEVIRQTPDDAQARAKLAGILRLNNTNIDPLMAKARAIQLTTPWSRYFMDFNPTHKLSGVKCPVLALNGLDDLQVAARTNLSILSKGLSGNRDVTVHKLAGVNHSFQPDPKEWPIVNGEQQPAFSPKALDTIREWVMERNGQPDTKKLAAHTAFFKRLKPNFSKQPRSQASR</sequence>
<dbReference type="RefSeq" id="WP_084443976.1">
    <property type="nucleotide sequence ID" value="NZ_FWWW01000047.1"/>
</dbReference>
<dbReference type="PANTHER" id="PTHR43265">
    <property type="entry name" value="ESTERASE ESTD"/>
    <property type="match status" value="1"/>
</dbReference>
<name>A0A1W1V0Y6_9BACT</name>
<gene>
    <name evidence="3" type="ORF">SAMN00120144_1463</name>
</gene>
<accession>A0A1W1V0Y6</accession>
<dbReference type="AlphaFoldDB" id="A0A1W1V0Y6"/>
<feature type="chain" id="PRO_5013297665" evidence="1">
    <location>
        <begin position="24"/>
        <end position="493"/>
    </location>
</feature>
<organism evidence="3 4">
    <name type="scientific">Hymenobacter roseosalivarius DSM 11622</name>
    <dbReference type="NCBI Taxonomy" id="645990"/>
    <lineage>
        <taxon>Bacteria</taxon>
        <taxon>Pseudomonadati</taxon>
        <taxon>Bacteroidota</taxon>
        <taxon>Cytophagia</taxon>
        <taxon>Cytophagales</taxon>
        <taxon>Hymenobacteraceae</taxon>
        <taxon>Hymenobacter</taxon>
    </lineage>
</organism>
<feature type="signal peptide" evidence="1">
    <location>
        <begin position="1"/>
        <end position="23"/>
    </location>
</feature>
<dbReference type="InterPro" id="IPR022742">
    <property type="entry name" value="Hydrolase_4"/>
</dbReference>
<dbReference type="PANTHER" id="PTHR43265:SF1">
    <property type="entry name" value="ESTERASE ESTD"/>
    <property type="match status" value="1"/>
</dbReference>
<protein>
    <submittedName>
        <fullName evidence="3">Peptidase S15</fullName>
    </submittedName>
</protein>